<proteinExistence type="predicted"/>
<name>A0A9P7M8M8_9HYPO</name>
<reference evidence="2 3" key="1">
    <citation type="journal article" date="2020" name="bioRxiv">
        <title>Whole genome comparisons of ergot fungi reveals the divergence and evolution of species within the genus Claviceps are the result of varying mechanisms driving genome evolution and host range expansion.</title>
        <authorList>
            <person name="Wyka S.A."/>
            <person name="Mondo S.J."/>
            <person name="Liu M."/>
            <person name="Dettman J."/>
            <person name="Nalam V."/>
            <person name="Broders K.D."/>
        </authorList>
    </citation>
    <scope>NUCLEOTIDE SEQUENCE [LARGE SCALE GENOMIC DNA]</scope>
    <source>
        <strain evidence="2 3">CCC 1485</strain>
    </source>
</reference>
<dbReference type="Proteomes" id="UP000706124">
    <property type="component" value="Unassembled WGS sequence"/>
</dbReference>
<dbReference type="OrthoDB" id="5428081at2759"/>
<gene>
    <name evidence="2" type="ORF">E4U60_004588</name>
</gene>
<organism evidence="2 3">
    <name type="scientific">Claviceps pazoutovae</name>
    <dbReference type="NCBI Taxonomy" id="1649127"/>
    <lineage>
        <taxon>Eukaryota</taxon>
        <taxon>Fungi</taxon>
        <taxon>Dikarya</taxon>
        <taxon>Ascomycota</taxon>
        <taxon>Pezizomycotina</taxon>
        <taxon>Sordariomycetes</taxon>
        <taxon>Hypocreomycetidae</taxon>
        <taxon>Hypocreales</taxon>
        <taxon>Clavicipitaceae</taxon>
        <taxon>Claviceps</taxon>
    </lineage>
</organism>
<evidence type="ECO:0000256" key="1">
    <source>
        <dbReference type="SAM" id="MobiDB-lite"/>
    </source>
</evidence>
<feature type="region of interest" description="Disordered" evidence="1">
    <location>
        <begin position="78"/>
        <end position="101"/>
    </location>
</feature>
<dbReference type="AlphaFoldDB" id="A0A9P7M8M8"/>
<accession>A0A9P7M8M8</accession>
<evidence type="ECO:0000313" key="3">
    <source>
        <dbReference type="Proteomes" id="UP000706124"/>
    </source>
</evidence>
<keyword evidence="3" id="KW-1185">Reference proteome</keyword>
<comment type="caution">
    <text evidence="2">The sequence shown here is derived from an EMBL/GenBank/DDBJ whole genome shotgun (WGS) entry which is preliminary data.</text>
</comment>
<protein>
    <submittedName>
        <fullName evidence="2">Uncharacterized protein</fullName>
    </submittedName>
</protein>
<dbReference type="EMBL" id="SRPO01000382">
    <property type="protein sequence ID" value="KAG5933256.1"/>
    <property type="molecule type" value="Genomic_DNA"/>
</dbReference>
<evidence type="ECO:0000313" key="2">
    <source>
        <dbReference type="EMBL" id="KAG5933256.1"/>
    </source>
</evidence>
<sequence length="101" mass="11604">MSTRWTRQDKIKRAVFSVSVAAVILVGVITGAQLKTDKQKKEAVTQIKTTPLADQIAYLEQQKRALLQQRSELEKRLQHYKERKVQRKAEREAGENEPSLS</sequence>